<gene>
    <name evidence="2" type="ORF">US91_C0006G0063</name>
</gene>
<feature type="transmembrane region" description="Helical" evidence="1">
    <location>
        <begin position="110"/>
        <end position="128"/>
    </location>
</feature>
<evidence type="ECO:0000256" key="1">
    <source>
        <dbReference type="SAM" id="Phobius"/>
    </source>
</evidence>
<accession>A0A0G0M984</accession>
<dbReference type="AlphaFoldDB" id="A0A0G0M984"/>
<dbReference type="NCBIfam" id="NF045849">
    <property type="entry name" value="ICE_MMCAP2_0565"/>
    <property type="match status" value="1"/>
</dbReference>
<feature type="transmembrane region" description="Helical" evidence="1">
    <location>
        <begin position="63"/>
        <end position="90"/>
    </location>
</feature>
<keyword evidence="1" id="KW-1133">Transmembrane helix</keyword>
<dbReference type="Pfam" id="PF18895">
    <property type="entry name" value="T4SS_pilin"/>
    <property type="match status" value="1"/>
</dbReference>
<dbReference type="Proteomes" id="UP000034022">
    <property type="component" value="Unassembled WGS sequence"/>
</dbReference>
<protein>
    <submittedName>
        <fullName evidence="2">Uncharacterized protein</fullName>
    </submittedName>
</protein>
<sequence length="151" mass="15667">MRKYILISLSIIIISFSFFVGTSLAGPLNDPNEVVGGESLMGKFAKSSGFNIGDSDGAELGEIISIVIKAFLGLLAIIFIILMIYAGFIWMTAGGEEQKVTTAKETIKKAIIGLVIIVSAYAITAFVFKALPFGDSKGDAGGGTGGSLPPG</sequence>
<comment type="caution">
    <text evidence="2">The sequence shown here is derived from an EMBL/GenBank/DDBJ whole genome shotgun (WGS) entry which is preliminary data.</text>
</comment>
<proteinExistence type="predicted"/>
<keyword evidence="1" id="KW-0472">Membrane</keyword>
<evidence type="ECO:0000313" key="2">
    <source>
        <dbReference type="EMBL" id="KKQ70224.1"/>
    </source>
</evidence>
<dbReference type="InterPro" id="IPR043993">
    <property type="entry name" value="T4SS_pilin"/>
</dbReference>
<keyword evidence="1" id="KW-0812">Transmembrane</keyword>
<organism evidence="2 3">
    <name type="scientific">Candidatus Falkowbacteria bacterium GW2011_GWE1_38_31</name>
    <dbReference type="NCBI Taxonomy" id="1618638"/>
    <lineage>
        <taxon>Bacteria</taxon>
        <taxon>Candidatus Falkowiibacteriota</taxon>
    </lineage>
</organism>
<evidence type="ECO:0000313" key="3">
    <source>
        <dbReference type="Proteomes" id="UP000034022"/>
    </source>
</evidence>
<reference evidence="2 3" key="1">
    <citation type="journal article" date="2015" name="Nature">
        <title>rRNA introns, odd ribosomes, and small enigmatic genomes across a large radiation of phyla.</title>
        <authorList>
            <person name="Brown C.T."/>
            <person name="Hug L.A."/>
            <person name="Thomas B.C."/>
            <person name="Sharon I."/>
            <person name="Castelle C.J."/>
            <person name="Singh A."/>
            <person name="Wilkins M.J."/>
            <person name="Williams K.H."/>
            <person name="Banfield J.F."/>
        </authorList>
    </citation>
    <scope>NUCLEOTIDE SEQUENCE [LARGE SCALE GENOMIC DNA]</scope>
</reference>
<name>A0A0G0M984_9BACT</name>
<dbReference type="EMBL" id="LBUU01000006">
    <property type="protein sequence ID" value="KKQ70224.1"/>
    <property type="molecule type" value="Genomic_DNA"/>
</dbReference>